<dbReference type="AlphaFoldDB" id="A0A9P3H5T8"/>
<comment type="similarity">
    <text evidence="3">Belongs to the OST3/OST6 family.</text>
</comment>
<evidence type="ECO:0000256" key="5">
    <source>
        <dbReference type="ARBA" id="ARBA00022729"/>
    </source>
</evidence>
<feature type="transmembrane region" description="Helical" evidence="9">
    <location>
        <begin position="190"/>
        <end position="210"/>
    </location>
</feature>
<feature type="chain" id="PRO_5040111602" evidence="10">
    <location>
        <begin position="31"/>
        <end position="339"/>
    </location>
</feature>
<gene>
    <name evidence="11" type="ORF">EMPS_02984</name>
</gene>
<feature type="transmembrane region" description="Helical" evidence="9">
    <location>
        <begin position="275"/>
        <end position="293"/>
    </location>
</feature>
<dbReference type="GO" id="GO:0018279">
    <property type="term" value="P:protein N-linked glycosylation via asparagine"/>
    <property type="evidence" value="ECO:0007669"/>
    <property type="project" value="TreeGrafter"/>
</dbReference>
<evidence type="ECO:0000256" key="10">
    <source>
        <dbReference type="SAM" id="SignalP"/>
    </source>
</evidence>
<reference evidence="11" key="1">
    <citation type="submission" date="2021-11" db="EMBL/GenBank/DDBJ databases">
        <authorList>
            <person name="Herlambang A."/>
            <person name="Guo Y."/>
            <person name="Takashima Y."/>
            <person name="Nishizawa T."/>
        </authorList>
    </citation>
    <scope>NUCLEOTIDE SEQUENCE</scope>
    <source>
        <strain evidence="11">E1425</strain>
    </source>
</reference>
<dbReference type="GO" id="GO:0008250">
    <property type="term" value="C:oligosaccharyltransferase complex"/>
    <property type="evidence" value="ECO:0007669"/>
    <property type="project" value="TreeGrafter"/>
</dbReference>
<proteinExistence type="inferred from homology"/>
<evidence type="ECO:0000256" key="8">
    <source>
        <dbReference type="ARBA" id="ARBA00023136"/>
    </source>
</evidence>
<dbReference type="Pfam" id="PF04756">
    <property type="entry name" value="OST3_OST6"/>
    <property type="match status" value="1"/>
</dbReference>
<feature type="transmembrane region" description="Helical" evidence="9">
    <location>
        <begin position="305"/>
        <end position="325"/>
    </location>
</feature>
<protein>
    <submittedName>
        <fullName evidence="11">Oligosaccharyltransferase complex subunit gamma</fullName>
    </submittedName>
</protein>
<keyword evidence="5 10" id="KW-0732">Signal</keyword>
<dbReference type="OrthoDB" id="67566at2759"/>
<comment type="caution">
    <text evidence="11">The sequence shown here is derived from an EMBL/GenBank/DDBJ whole genome shotgun (WGS) entry which is preliminary data.</text>
</comment>
<dbReference type="PANTHER" id="PTHR12692">
    <property type="entry name" value="DOLICHYL-DIPHOSPHOOLIGOSACCHARIDE--PROTEIN GLYCOSYLTRANSFERASE-RELATED"/>
    <property type="match status" value="1"/>
</dbReference>
<feature type="signal peptide" evidence="10">
    <location>
        <begin position="1"/>
        <end position="30"/>
    </location>
</feature>
<evidence type="ECO:0000256" key="3">
    <source>
        <dbReference type="ARBA" id="ARBA00009561"/>
    </source>
</evidence>
<evidence type="ECO:0000313" key="11">
    <source>
        <dbReference type="EMBL" id="GJJ70635.1"/>
    </source>
</evidence>
<sequence length="339" mass="37612">MMGIFSRKTIFLTLALAMVALFSTVSTGQAQPMTPEALLGKKVARLQAKATKGKGLIELDTVAFEEVLAMPRNYSMVVLFTAISPEFNCIPCLNFDPEYRLVASGWSKQTDKTRLFFGSLDFKVGQTVFQKFGMNSAPSALYFPPSGAPSSQPSLDRYDFQKSGFQAEEFAKWLNSRAETDIKVKRPFDFIGAAINILGVAGALFSAVMMYQKAGKIFGSRYLWSALSLFTIFVMISGHMWNQIRRPPYTIPGRGGQPGFIAQGFQNQLGLETQIVAVMYALLCGSVIALLGIVPRIEDPSKQRIAVWVSMGLFSLMFSVLIQFFKVKNPGYPFQLLFR</sequence>
<keyword evidence="6" id="KW-0256">Endoplasmic reticulum</keyword>
<evidence type="ECO:0000256" key="6">
    <source>
        <dbReference type="ARBA" id="ARBA00022824"/>
    </source>
</evidence>
<evidence type="ECO:0000256" key="1">
    <source>
        <dbReference type="ARBA" id="ARBA00002791"/>
    </source>
</evidence>
<keyword evidence="4 9" id="KW-0812">Transmembrane</keyword>
<dbReference type="Proteomes" id="UP000827284">
    <property type="component" value="Unassembled WGS sequence"/>
</dbReference>
<evidence type="ECO:0000256" key="2">
    <source>
        <dbReference type="ARBA" id="ARBA00004477"/>
    </source>
</evidence>
<name>A0A9P3H5T8_9FUNG</name>
<comment type="subcellular location">
    <subcellularLocation>
        <location evidence="2">Endoplasmic reticulum membrane</location>
        <topology evidence="2">Multi-pass membrane protein</topology>
    </subcellularLocation>
</comment>
<keyword evidence="8 9" id="KW-0472">Membrane</keyword>
<reference evidence="11" key="2">
    <citation type="journal article" date="2022" name="Microbiol. Resour. Announc.">
        <title>Whole-Genome Sequence of Entomortierella parvispora E1425, a Mucoromycotan Fungus Associated with Burkholderiaceae-Related Endosymbiotic Bacteria.</title>
        <authorList>
            <person name="Herlambang A."/>
            <person name="Guo Y."/>
            <person name="Takashima Y."/>
            <person name="Narisawa K."/>
            <person name="Ohta H."/>
            <person name="Nishizawa T."/>
        </authorList>
    </citation>
    <scope>NUCLEOTIDE SEQUENCE</scope>
    <source>
        <strain evidence="11">E1425</strain>
    </source>
</reference>
<accession>A0A9P3H5T8</accession>
<dbReference type="EMBL" id="BQFW01000004">
    <property type="protein sequence ID" value="GJJ70635.1"/>
    <property type="molecule type" value="Genomic_DNA"/>
</dbReference>
<evidence type="ECO:0000313" key="12">
    <source>
        <dbReference type="Proteomes" id="UP000827284"/>
    </source>
</evidence>
<feature type="transmembrane region" description="Helical" evidence="9">
    <location>
        <begin position="222"/>
        <end position="241"/>
    </location>
</feature>
<dbReference type="InterPro" id="IPR036249">
    <property type="entry name" value="Thioredoxin-like_sf"/>
</dbReference>
<dbReference type="SUPFAM" id="SSF52833">
    <property type="entry name" value="Thioredoxin-like"/>
    <property type="match status" value="1"/>
</dbReference>
<dbReference type="PANTHER" id="PTHR12692:SF0">
    <property type="entry name" value="GH11935P"/>
    <property type="match status" value="1"/>
</dbReference>
<evidence type="ECO:0000256" key="7">
    <source>
        <dbReference type="ARBA" id="ARBA00022989"/>
    </source>
</evidence>
<evidence type="ECO:0000256" key="4">
    <source>
        <dbReference type="ARBA" id="ARBA00022692"/>
    </source>
</evidence>
<keyword evidence="12" id="KW-1185">Reference proteome</keyword>
<dbReference type="InterPro" id="IPR021149">
    <property type="entry name" value="OligosaccharylTrfase_OST3/OST6"/>
</dbReference>
<dbReference type="Gene3D" id="3.40.30.10">
    <property type="entry name" value="Glutaredoxin"/>
    <property type="match status" value="1"/>
</dbReference>
<evidence type="ECO:0000256" key="9">
    <source>
        <dbReference type="SAM" id="Phobius"/>
    </source>
</evidence>
<organism evidence="11 12">
    <name type="scientific">Entomortierella parvispora</name>
    <dbReference type="NCBI Taxonomy" id="205924"/>
    <lineage>
        <taxon>Eukaryota</taxon>
        <taxon>Fungi</taxon>
        <taxon>Fungi incertae sedis</taxon>
        <taxon>Mucoromycota</taxon>
        <taxon>Mortierellomycotina</taxon>
        <taxon>Mortierellomycetes</taxon>
        <taxon>Mortierellales</taxon>
        <taxon>Mortierellaceae</taxon>
        <taxon>Entomortierella</taxon>
    </lineage>
</organism>
<keyword evidence="7 9" id="KW-1133">Transmembrane helix</keyword>
<comment type="function">
    <text evidence="1">Subunit of the oligosaccharyl transferase (OST) complex that catalyzes the initial transfer of a defined glycan (Glc(3)Man(9)GlcNAc(2) in eukaryotes) from the lipid carrier dolichol-pyrophosphate to an asparagine residue within an Asn-X-Ser/Thr consensus motif in nascent polypeptide chains, the first step in protein N-glycosylation. N-glycosylation occurs cotranslationally and the complex associates with the Sec61 complex at the channel-forming translocon complex that mediates protein translocation across the endoplasmic reticulum (ER). All subunits are required for a maximal enzyme activity.</text>
</comment>